<sequence length="179" mass="18833">MRRPFGTVAFGIVSFGLGCVVLSSLVVGCKDTASTITEKSISVAKETTKGIEDGVEKGRKSGESLDGATIVSNAADLAAKGGVSVYAISSEANGSDATITLAFENTSDKPMRITKLEVMALDNEGFVLKPHHAPSELTVAAKAKDKLTFSVASKSDKLAKVRCWDKELEIGPEARKRTP</sequence>
<evidence type="ECO:0000313" key="2">
    <source>
        <dbReference type="Proteomes" id="UP000064967"/>
    </source>
</evidence>
<dbReference type="PROSITE" id="PS51257">
    <property type="entry name" value="PROKAR_LIPOPROTEIN"/>
    <property type="match status" value="1"/>
</dbReference>
<protein>
    <submittedName>
        <fullName evidence="1">Uncharacterized protein</fullName>
    </submittedName>
</protein>
<dbReference type="Proteomes" id="UP000064967">
    <property type="component" value="Chromosome"/>
</dbReference>
<keyword evidence="2" id="KW-1185">Reference proteome</keyword>
<dbReference type="EMBL" id="CP012333">
    <property type="protein sequence ID" value="AKU95982.1"/>
    <property type="molecule type" value="Genomic_DNA"/>
</dbReference>
<accession>A0A0K1PR32</accession>
<dbReference type="RefSeq" id="WP_146647343.1">
    <property type="nucleotide sequence ID" value="NZ_CP012333.1"/>
</dbReference>
<gene>
    <name evidence="1" type="ORF">AKJ09_02646</name>
</gene>
<dbReference type="KEGG" id="llu:AKJ09_02646"/>
<proteinExistence type="predicted"/>
<organism evidence="1 2">
    <name type="scientific">Labilithrix luteola</name>
    <dbReference type="NCBI Taxonomy" id="1391654"/>
    <lineage>
        <taxon>Bacteria</taxon>
        <taxon>Pseudomonadati</taxon>
        <taxon>Myxococcota</taxon>
        <taxon>Polyangia</taxon>
        <taxon>Polyangiales</taxon>
        <taxon>Labilitrichaceae</taxon>
        <taxon>Labilithrix</taxon>
    </lineage>
</organism>
<name>A0A0K1PR32_9BACT</name>
<evidence type="ECO:0000313" key="1">
    <source>
        <dbReference type="EMBL" id="AKU95982.1"/>
    </source>
</evidence>
<reference evidence="1 2" key="1">
    <citation type="submission" date="2015-08" db="EMBL/GenBank/DDBJ databases">
        <authorList>
            <person name="Babu N.S."/>
            <person name="Beckwith C.J."/>
            <person name="Beseler K.G."/>
            <person name="Brison A."/>
            <person name="Carone J.V."/>
            <person name="Caskin T.P."/>
            <person name="Diamond M."/>
            <person name="Durham M.E."/>
            <person name="Foxe J.M."/>
            <person name="Go M."/>
            <person name="Henderson B.A."/>
            <person name="Jones I.B."/>
            <person name="McGettigan J.A."/>
            <person name="Micheletti S.J."/>
            <person name="Nasrallah M.E."/>
            <person name="Ortiz D."/>
            <person name="Piller C.R."/>
            <person name="Privatt S.R."/>
            <person name="Schneider S.L."/>
            <person name="Sharp S."/>
            <person name="Smith T.C."/>
            <person name="Stanton J.D."/>
            <person name="Ullery H.E."/>
            <person name="Wilson R.J."/>
            <person name="Serrano M.G."/>
            <person name="Buck G."/>
            <person name="Lee V."/>
            <person name="Wang Y."/>
            <person name="Carvalho R."/>
            <person name="Voegtly L."/>
            <person name="Shi R."/>
            <person name="Duckworth R."/>
            <person name="Johnson A."/>
            <person name="Loviza R."/>
            <person name="Walstead R."/>
            <person name="Shah Z."/>
            <person name="Kiflezghi M."/>
            <person name="Wade K."/>
            <person name="Ball S.L."/>
            <person name="Bradley K.W."/>
            <person name="Asai D.J."/>
            <person name="Bowman C.A."/>
            <person name="Russell D.A."/>
            <person name="Pope W.H."/>
            <person name="Jacobs-Sera D."/>
            <person name="Hendrix R.W."/>
            <person name="Hatfull G.F."/>
        </authorList>
    </citation>
    <scope>NUCLEOTIDE SEQUENCE [LARGE SCALE GENOMIC DNA]</scope>
    <source>
        <strain evidence="1 2">DSM 27648</strain>
    </source>
</reference>
<dbReference type="OrthoDB" id="5516692at2"/>
<dbReference type="AlphaFoldDB" id="A0A0K1PR32"/>